<evidence type="ECO:0000256" key="1">
    <source>
        <dbReference type="SAM" id="MobiDB-lite"/>
    </source>
</evidence>
<dbReference type="Proteomes" id="UP001221898">
    <property type="component" value="Unassembled WGS sequence"/>
</dbReference>
<keyword evidence="3" id="KW-1185">Reference proteome</keyword>
<comment type="caution">
    <text evidence="2">The sequence shown here is derived from an EMBL/GenBank/DDBJ whole genome shotgun (WGS) entry which is preliminary data.</text>
</comment>
<evidence type="ECO:0000313" key="2">
    <source>
        <dbReference type="EMBL" id="KAJ8415048.1"/>
    </source>
</evidence>
<accession>A0AAD7WZV9</accession>
<name>A0AAD7WZV9_9TELE</name>
<dbReference type="EMBL" id="JAINUG010000010">
    <property type="protein sequence ID" value="KAJ8415048.1"/>
    <property type="molecule type" value="Genomic_DNA"/>
</dbReference>
<feature type="compositionally biased region" description="Polar residues" evidence="1">
    <location>
        <begin position="89"/>
        <end position="98"/>
    </location>
</feature>
<dbReference type="AlphaFoldDB" id="A0AAD7WZV9"/>
<organism evidence="2 3">
    <name type="scientific">Aldrovandia affinis</name>
    <dbReference type="NCBI Taxonomy" id="143900"/>
    <lineage>
        <taxon>Eukaryota</taxon>
        <taxon>Metazoa</taxon>
        <taxon>Chordata</taxon>
        <taxon>Craniata</taxon>
        <taxon>Vertebrata</taxon>
        <taxon>Euteleostomi</taxon>
        <taxon>Actinopterygii</taxon>
        <taxon>Neopterygii</taxon>
        <taxon>Teleostei</taxon>
        <taxon>Notacanthiformes</taxon>
        <taxon>Halosauridae</taxon>
        <taxon>Aldrovandia</taxon>
    </lineage>
</organism>
<reference evidence="2" key="1">
    <citation type="journal article" date="2023" name="Science">
        <title>Genome structures resolve the early diversification of teleost fishes.</title>
        <authorList>
            <person name="Parey E."/>
            <person name="Louis A."/>
            <person name="Montfort J."/>
            <person name="Bouchez O."/>
            <person name="Roques C."/>
            <person name="Iampietro C."/>
            <person name="Lluch J."/>
            <person name="Castinel A."/>
            <person name="Donnadieu C."/>
            <person name="Desvignes T."/>
            <person name="Floi Bucao C."/>
            <person name="Jouanno E."/>
            <person name="Wen M."/>
            <person name="Mejri S."/>
            <person name="Dirks R."/>
            <person name="Jansen H."/>
            <person name="Henkel C."/>
            <person name="Chen W.J."/>
            <person name="Zahm M."/>
            <person name="Cabau C."/>
            <person name="Klopp C."/>
            <person name="Thompson A.W."/>
            <person name="Robinson-Rechavi M."/>
            <person name="Braasch I."/>
            <person name="Lecointre G."/>
            <person name="Bobe J."/>
            <person name="Postlethwait J.H."/>
            <person name="Berthelot C."/>
            <person name="Roest Crollius H."/>
            <person name="Guiguen Y."/>
        </authorList>
    </citation>
    <scope>NUCLEOTIDE SEQUENCE</scope>
    <source>
        <strain evidence="2">NC1722</strain>
    </source>
</reference>
<feature type="region of interest" description="Disordered" evidence="1">
    <location>
        <begin position="86"/>
        <end position="105"/>
    </location>
</feature>
<gene>
    <name evidence="2" type="ORF">AAFF_G00007460</name>
</gene>
<sequence length="105" mass="11035">MPSLPLSLTPNVGKGERVEGTISHTARAEGAGRAACVCFCRGRRLGTSMRRRSAGAQKETNGSPAALCPQSPMGKTAIEKHKRIGNTLIRGSTVQSGKTHGPRKP</sequence>
<feature type="region of interest" description="Disordered" evidence="1">
    <location>
        <begin position="48"/>
        <end position="72"/>
    </location>
</feature>
<evidence type="ECO:0000313" key="3">
    <source>
        <dbReference type="Proteomes" id="UP001221898"/>
    </source>
</evidence>
<protein>
    <submittedName>
        <fullName evidence="2">Uncharacterized protein</fullName>
    </submittedName>
</protein>
<proteinExistence type="predicted"/>